<evidence type="ECO:0000313" key="1">
    <source>
        <dbReference type="EMBL" id="KIH80711.1"/>
    </source>
</evidence>
<sequence length="110" mass="12449">MPRHKDVVFVGSSLRDLKAFPLDARRAVGFQLDLLQQGEAPCNWKPMKTVGKGVYEIRVSEESGAFRVFYVVNRADALYVLHAFRKTALKTETRDIELARARLQEIGATL</sequence>
<name>A0A0C2HUB1_9PSED</name>
<gene>
    <name evidence="1" type="ORF">UCMB321_5436</name>
</gene>
<dbReference type="InterPro" id="IPR009241">
    <property type="entry name" value="HigB-like"/>
</dbReference>
<dbReference type="AlphaFoldDB" id="A0A0C2HUB1"/>
<protein>
    <submittedName>
        <fullName evidence="1">Phage-related protein</fullName>
    </submittedName>
</protein>
<proteinExistence type="predicted"/>
<reference evidence="1 2" key="1">
    <citation type="submission" date="2015-01" db="EMBL/GenBank/DDBJ databases">
        <title>Complete genome of Pseudomonas batumici UCM B-321 producer of the batumin antibiotic with strong antistaphilococcal and potential anticancer activity.</title>
        <authorList>
            <person name="Klochko V.V."/>
            <person name="Zelena L.B."/>
            <person name="Elena K.A."/>
            <person name="Reva O.N."/>
        </authorList>
    </citation>
    <scope>NUCLEOTIDE SEQUENCE [LARGE SCALE GENOMIC DNA]</scope>
    <source>
        <strain evidence="1 2">UCM B-321</strain>
    </source>
</reference>
<accession>A0A0C2HUB1</accession>
<dbReference type="OrthoDB" id="9797093at2"/>
<organism evidence="1 2">
    <name type="scientific">Pseudomonas batumici</name>
    <dbReference type="NCBI Taxonomy" id="226910"/>
    <lineage>
        <taxon>Bacteria</taxon>
        <taxon>Pseudomonadati</taxon>
        <taxon>Pseudomonadota</taxon>
        <taxon>Gammaproteobacteria</taxon>
        <taxon>Pseudomonadales</taxon>
        <taxon>Pseudomonadaceae</taxon>
        <taxon>Pseudomonas</taxon>
    </lineage>
</organism>
<evidence type="ECO:0000313" key="2">
    <source>
        <dbReference type="Proteomes" id="UP000031535"/>
    </source>
</evidence>
<dbReference type="PATRIC" id="fig|226910.6.peg.5424"/>
<dbReference type="Proteomes" id="UP000031535">
    <property type="component" value="Unassembled WGS sequence"/>
</dbReference>
<keyword evidence="2" id="KW-1185">Reference proteome</keyword>
<dbReference type="EMBL" id="JXDG01000070">
    <property type="protein sequence ID" value="KIH80711.1"/>
    <property type="molecule type" value="Genomic_DNA"/>
</dbReference>
<dbReference type="STRING" id="226910.UCMB321_5436"/>
<comment type="caution">
    <text evidence="1">The sequence shown here is derived from an EMBL/GenBank/DDBJ whole genome shotgun (WGS) entry which is preliminary data.</text>
</comment>
<dbReference type="RefSeq" id="WP_040071779.1">
    <property type="nucleotide sequence ID" value="NZ_JXDG01000070.1"/>
</dbReference>
<dbReference type="Pfam" id="PF05973">
    <property type="entry name" value="Gp49"/>
    <property type="match status" value="1"/>
</dbReference>